<sequence length="338" mass="38129">MLSLLSLLLTSGTILRADTEEWTPMTYPNPRTNRTACNTWENSTLCDPDHILTDQWRSDIDNTIKSIENQLEEAGVQYTENAHESCGINASEPVRLYVVLAKRIKSETNESVSDSDLTTFGDELMQLYGLSSQECKNYLIIIGVQTYKAYVRTGKDLKLPGDMMERIFSQVTNLFNSRNYMEVLSKIIEETGREMLLAFKKEESTNELIKDLSQATDQPQTDTPETNLSTLDEEQATTVSSQTESETPIITCQAVVDETGSSTTSKCKINENTTASAIDKHADVEKAAKAEIIERDQIDEKETNRVKISRLDLSTDFIKNLSPFKVFHHDDKRLTSKL</sequence>
<keyword evidence="3" id="KW-1185">Reference proteome</keyword>
<proteinExistence type="predicted"/>
<feature type="signal peptide" evidence="1">
    <location>
        <begin position="1"/>
        <end position="19"/>
    </location>
</feature>
<dbReference type="PANTHER" id="PTHR33748:SF2">
    <property type="entry name" value="CONSERVED PLASMA MEMBRANE PROTEIN"/>
    <property type="match status" value="1"/>
</dbReference>
<evidence type="ECO:0000313" key="2">
    <source>
        <dbReference type="EMBL" id="KAK0396565.1"/>
    </source>
</evidence>
<gene>
    <name evidence="2" type="ORF">QR680_001768</name>
</gene>
<dbReference type="Pfam" id="PF17175">
    <property type="entry name" value="MOLO1"/>
    <property type="match status" value="1"/>
</dbReference>
<dbReference type="AlphaFoldDB" id="A0AA39GZS1"/>
<comment type="caution">
    <text evidence="2">The sequence shown here is derived from an EMBL/GenBank/DDBJ whole genome shotgun (WGS) entry which is preliminary data.</text>
</comment>
<reference evidence="2" key="1">
    <citation type="submission" date="2023-06" db="EMBL/GenBank/DDBJ databases">
        <title>Genomic analysis of the entomopathogenic nematode Steinernema hermaphroditum.</title>
        <authorList>
            <person name="Schwarz E.M."/>
            <person name="Heppert J.K."/>
            <person name="Baniya A."/>
            <person name="Schwartz H.T."/>
            <person name="Tan C.-H."/>
            <person name="Antoshechkin I."/>
            <person name="Sternberg P.W."/>
            <person name="Goodrich-Blair H."/>
            <person name="Dillman A.R."/>
        </authorList>
    </citation>
    <scope>NUCLEOTIDE SEQUENCE</scope>
    <source>
        <strain evidence="2">PS9179</strain>
        <tissue evidence="2">Whole animal</tissue>
    </source>
</reference>
<feature type="chain" id="PRO_5041348390" evidence="1">
    <location>
        <begin position="20"/>
        <end position="338"/>
    </location>
</feature>
<organism evidence="2 3">
    <name type="scientific">Steinernema hermaphroditum</name>
    <dbReference type="NCBI Taxonomy" id="289476"/>
    <lineage>
        <taxon>Eukaryota</taxon>
        <taxon>Metazoa</taxon>
        <taxon>Ecdysozoa</taxon>
        <taxon>Nematoda</taxon>
        <taxon>Chromadorea</taxon>
        <taxon>Rhabditida</taxon>
        <taxon>Tylenchina</taxon>
        <taxon>Panagrolaimomorpha</taxon>
        <taxon>Strongyloidoidea</taxon>
        <taxon>Steinernematidae</taxon>
        <taxon>Steinernema</taxon>
    </lineage>
</organism>
<dbReference type="InterPro" id="IPR033438">
    <property type="entry name" value="MOLO1"/>
</dbReference>
<protein>
    <submittedName>
        <fullName evidence="2">Uncharacterized protein</fullName>
    </submittedName>
</protein>
<name>A0AA39GZS1_9BILA</name>
<dbReference type="EMBL" id="JAUCMV010000005">
    <property type="protein sequence ID" value="KAK0396565.1"/>
    <property type="molecule type" value="Genomic_DNA"/>
</dbReference>
<dbReference type="GO" id="GO:0005892">
    <property type="term" value="C:acetylcholine-gated channel complex"/>
    <property type="evidence" value="ECO:0007669"/>
    <property type="project" value="InterPro"/>
</dbReference>
<keyword evidence="1" id="KW-0732">Signal</keyword>
<dbReference type="Gene3D" id="3.10.310.50">
    <property type="match status" value="1"/>
</dbReference>
<accession>A0AA39GZS1</accession>
<evidence type="ECO:0000256" key="1">
    <source>
        <dbReference type="SAM" id="SignalP"/>
    </source>
</evidence>
<dbReference type="PANTHER" id="PTHR33748">
    <property type="entry name" value="PROTEIN CBG04600"/>
    <property type="match status" value="1"/>
</dbReference>
<evidence type="ECO:0000313" key="3">
    <source>
        <dbReference type="Proteomes" id="UP001175271"/>
    </source>
</evidence>
<dbReference type="Proteomes" id="UP001175271">
    <property type="component" value="Unassembled WGS sequence"/>
</dbReference>